<protein>
    <recommendedName>
        <fullName evidence="2">Peptidase C-terminal archaeal/bacterial domain-containing protein</fullName>
    </recommendedName>
</protein>
<dbReference type="Gene3D" id="2.60.120.380">
    <property type="match status" value="4"/>
</dbReference>
<feature type="region of interest" description="Disordered" evidence="1">
    <location>
        <begin position="191"/>
        <end position="231"/>
    </location>
</feature>
<dbReference type="AlphaFoldDB" id="A0A1S7LGZ4"/>
<feature type="region of interest" description="Disordered" evidence="1">
    <location>
        <begin position="675"/>
        <end position="736"/>
    </location>
</feature>
<feature type="region of interest" description="Disordered" evidence="1">
    <location>
        <begin position="52"/>
        <end position="87"/>
    </location>
</feature>
<feature type="compositionally biased region" description="Acidic residues" evidence="1">
    <location>
        <begin position="675"/>
        <end position="733"/>
    </location>
</feature>
<accession>A0A1S7LGZ4</accession>
<evidence type="ECO:0000256" key="1">
    <source>
        <dbReference type="SAM" id="MobiDB-lite"/>
    </source>
</evidence>
<proteinExistence type="predicted"/>
<gene>
    <name evidence="3" type="ORF">MAGMO_1153</name>
</gene>
<dbReference type="Pfam" id="PF03415">
    <property type="entry name" value="Peptidase_C11"/>
    <property type="match status" value="1"/>
</dbReference>
<feature type="domain" description="Peptidase C-terminal archaeal/bacterial" evidence="2">
    <location>
        <begin position="247"/>
        <end position="316"/>
    </location>
</feature>
<feature type="compositionally biased region" description="Acidic residues" evidence="1">
    <location>
        <begin position="490"/>
        <end position="553"/>
    </location>
</feature>
<feature type="region of interest" description="Disordered" evidence="1">
    <location>
        <begin position="490"/>
        <end position="560"/>
    </location>
</feature>
<dbReference type="Gene3D" id="3.40.50.11970">
    <property type="match status" value="1"/>
</dbReference>
<reference evidence="3" key="1">
    <citation type="submission" date="2015-04" db="EMBL/GenBank/DDBJ databases">
        <authorList>
            <person name="Syromyatnikov M.Y."/>
            <person name="Popov V.N."/>
        </authorList>
    </citation>
    <scope>NUCLEOTIDE SEQUENCE</scope>
    <source>
        <strain evidence="3">MO-1</strain>
    </source>
</reference>
<evidence type="ECO:0000313" key="3">
    <source>
        <dbReference type="EMBL" id="CRH05347.1"/>
    </source>
</evidence>
<name>A0A1S7LGZ4_MAGMO</name>
<dbReference type="PANTHER" id="PTHR37835:SF1">
    <property type="entry name" value="ALPHA-CLOSTRIPAIN"/>
    <property type="match status" value="1"/>
</dbReference>
<dbReference type="SUPFAM" id="SSF89260">
    <property type="entry name" value="Collagen-binding domain"/>
    <property type="match status" value="3"/>
</dbReference>
<feature type="compositionally biased region" description="Low complexity" evidence="1">
    <location>
        <begin position="73"/>
        <end position="83"/>
    </location>
</feature>
<dbReference type="InterPro" id="IPR007280">
    <property type="entry name" value="Peptidase_C_arc/bac"/>
</dbReference>
<dbReference type="Pfam" id="PF04151">
    <property type="entry name" value="PPC"/>
    <property type="match status" value="1"/>
</dbReference>
<sequence>MPAFNAFNYDFTLPLYNSFNPWAGFSSFSSNFQTPSWGGYSWQSSSSSAVTLSSSSDEADSRPLQDALDDDTTSSNNSRSTATELGSITSDGEWQGLEITSNDRDWYHFSLDQAGAAGDQVSIQFEHALGDLDMRLHNSSGRRIDFSNSVEDQESISLEGLASGDYYLQVYGYWGDSNPDYSLSFDITSSEEVVDEESDNSDATSEETTPLLDDDATVNNDSRSQATELGGITEDSQWQGLSITEDDRDWYSFSLESEGVAGDQVSIAFSHALGDLDMRLHDSSGRRLDLSNSVDDQETISLEGLGSGDYYLQVYGYWGDSNPEYSLTFDLASSTEPADEAGGGDTLESGDLYEDNNSMESATDLGVITESKSISNLSITDEDQDWLRFELSESGDHADLITIDFEHDQGDLDMRLLDADGELLGLSNSVEDYEALSLDGLDAGLYYLEVYGYHGVANPQYDLNIIWGDDLLDPEADDLLDDTFDDDFEEDDELEEDFEEEDAEEDDVLEDEYEDDAEADDVFEDDTLEDDAEADDAFEDEYEEDSTAEDDSGEVSGDTVSSWQNPVLLGALATAVPLDGLAIESDSSDWFQFTLDQTGLLGDAIGITFDHDQGDLDIGLYDASGQYLDLSAGIENSESIDLQGLTAGNYLLEVYGYQGVANPEYEFSIEVAEIAEDESSAEESGDEPGDETVDDTPEDEGESEVADSTDDTSDETDPSDDTESDASSEEEAVESSSLDAWTLMVYIDADNNLEAMGIDDINEMERVDLGDDINVVVQIDRIPGYDTSNGNWTDTRRGDITQDQSSSLIGSELESIGEQNMGDPDTLTDFINWSVENNPAQNYGLIIWDHGAGIDGMAWDDSTPNHDYLSLSELTKGLQNSDVEQFDLIGFDLCLQGMAEQSHELADLADVMVASEDLEPGDGWDYTGFLNSLAADSSMDAASLGGAIVDSYGAFYGDQTLSAIDLSGQDNLVSSINSFYSAVADNATNSDWQVMAQARDNATNYHYDAYRDLGGFMDGVANGTAGEISQTAQAVSSALSAMVIDQVDVSGASGLSIYLPDPDESVRDDYRDENFQFVADSNWDDFLQLFVTQADGFSFA</sequence>
<evidence type="ECO:0000259" key="2">
    <source>
        <dbReference type="Pfam" id="PF04151"/>
    </source>
</evidence>
<feature type="compositionally biased region" description="Polar residues" evidence="1">
    <location>
        <begin position="217"/>
        <end position="227"/>
    </location>
</feature>
<feature type="region of interest" description="Disordered" evidence="1">
    <location>
        <begin position="333"/>
        <end position="356"/>
    </location>
</feature>
<dbReference type="EMBL" id="LO017727">
    <property type="protein sequence ID" value="CRH05347.1"/>
    <property type="molecule type" value="Genomic_DNA"/>
</dbReference>
<dbReference type="InterPro" id="IPR005077">
    <property type="entry name" value="Peptidase_C11"/>
</dbReference>
<dbReference type="PANTHER" id="PTHR37835">
    <property type="entry name" value="ALPHA-CLOSTRIPAIN"/>
    <property type="match status" value="1"/>
</dbReference>
<organism evidence="3">
    <name type="scientific">Magnetococcus massalia (strain MO-1)</name>
    <dbReference type="NCBI Taxonomy" id="451514"/>
    <lineage>
        <taxon>Bacteria</taxon>
        <taxon>Pseudomonadati</taxon>
        <taxon>Pseudomonadota</taxon>
        <taxon>Magnetococcia</taxon>
        <taxon>Magnetococcales</taxon>
        <taxon>Magnetococcaceae</taxon>
        <taxon>Magnetococcus</taxon>
    </lineage>
</organism>